<proteinExistence type="predicted"/>
<feature type="compositionally biased region" description="Low complexity" evidence="1">
    <location>
        <begin position="167"/>
        <end position="176"/>
    </location>
</feature>
<evidence type="ECO:0000256" key="1">
    <source>
        <dbReference type="SAM" id="MobiDB-lite"/>
    </source>
</evidence>
<accession>A0ABW0SQ11</accession>
<comment type="caution">
    <text evidence="2">The sequence shown here is derived from an EMBL/GenBank/DDBJ whole genome shotgun (WGS) entry which is preliminary data.</text>
</comment>
<dbReference type="Proteomes" id="UP001596036">
    <property type="component" value="Unassembled WGS sequence"/>
</dbReference>
<evidence type="ECO:0000313" key="2">
    <source>
        <dbReference type="EMBL" id="MFC5570740.1"/>
    </source>
</evidence>
<reference evidence="3" key="1">
    <citation type="journal article" date="2019" name="Int. J. Syst. Evol. Microbiol.">
        <title>The Global Catalogue of Microorganisms (GCM) 10K type strain sequencing project: providing services to taxonomists for standard genome sequencing and annotation.</title>
        <authorList>
            <consortium name="The Broad Institute Genomics Platform"/>
            <consortium name="The Broad Institute Genome Sequencing Center for Infectious Disease"/>
            <person name="Wu L."/>
            <person name="Ma J."/>
        </authorList>
    </citation>
    <scope>NUCLEOTIDE SEQUENCE [LARGE SCALE GENOMIC DNA]</scope>
    <source>
        <strain evidence="3">KACC 11407</strain>
    </source>
</reference>
<sequence length="373" mass="39586">MLPTFGLTGMDAATETALKSAFAEASMRLGGKWPLVSEQDASHVVVDMDSMYGPMSWLRLHGAGKVVIGLTSAPRAQTDFRLGKPFSAESVAELLQQIAPSDGAPHGVTPAPAPEHQLPEEIAKPVNEEAAAPDQRPSAAVSATLETPAAPPARPVEAPSAAPPAPSATAPVVEAPAAPPRPTPEVPQERTLIDWLAPGQLSGRVRLERAGTSVLLDLDQHQYFGPATLKPLAPHVEAVLKAGDFTPVDAATWNSESTMHGQAQPLARLLWFCALQAGKGKLMPGFDPGAQYRLLKWPQTEREFPKHFRIATAMMKGPATLDEVSTACGVPVPEVADFVNANLATGYAEPYREPEPEPEPQKSGGLFGRLRGR</sequence>
<evidence type="ECO:0000313" key="3">
    <source>
        <dbReference type="Proteomes" id="UP001596036"/>
    </source>
</evidence>
<keyword evidence="3" id="KW-1185">Reference proteome</keyword>
<feature type="region of interest" description="Disordered" evidence="1">
    <location>
        <begin position="128"/>
        <end position="190"/>
    </location>
</feature>
<name>A0ABW0SQ11_9GAMM</name>
<protein>
    <recommendedName>
        <fullName evidence="4">DUF4388 domain-containing protein</fullName>
    </recommendedName>
</protein>
<dbReference type="RefSeq" id="WP_386755191.1">
    <property type="nucleotide sequence ID" value="NZ_JBHSNM010000003.1"/>
</dbReference>
<evidence type="ECO:0008006" key="4">
    <source>
        <dbReference type="Google" id="ProtNLM"/>
    </source>
</evidence>
<organism evidence="2 3">
    <name type="scientific">Lysobacter yangpyeongensis</name>
    <dbReference type="NCBI Taxonomy" id="346182"/>
    <lineage>
        <taxon>Bacteria</taxon>
        <taxon>Pseudomonadati</taxon>
        <taxon>Pseudomonadota</taxon>
        <taxon>Gammaproteobacteria</taxon>
        <taxon>Lysobacterales</taxon>
        <taxon>Lysobacteraceae</taxon>
        <taxon>Lysobacter</taxon>
    </lineage>
</organism>
<feature type="region of interest" description="Disordered" evidence="1">
    <location>
        <begin position="347"/>
        <end position="373"/>
    </location>
</feature>
<gene>
    <name evidence="2" type="ORF">ACFPN1_11770</name>
</gene>
<dbReference type="EMBL" id="JBHSNM010000003">
    <property type="protein sequence ID" value="MFC5570740.1"/>
    <property type="molecule type" value="Genomic_DNA"/>
</dbReference>